<name>A0AAD1WFH2_PELCU</name>
<dbReference type="EMBL" id="OW240918">
    <property type="protein sequence ID" value="CAH2307189.1"/>
    <property type="molecule type" value="Genomic_DNA"/>
</dbReference>
<dbReference type="PANTHER" id="PTHR22878:SF71">
    <property type="entry name" value="DYNEIN, AXONEMAL, HEAVY CHAIN 3"/>
    <property type="match status" value="1"/>
</dbReference>
<dbReference type="AlphaFoldDB" id="A0AAD1WFH2"/>
<dbReference type="GO" id="GO:0045505">
    <property type="term" value="F:dynein intermediate chain binding"/>
    <property type="evidence" value="ECO:0007669"/>
    <property type="project" value="InterPro"/>
</dbReference>
<proteinExistence type="predicted"/>
<organism evidence="1 2">
    <name type="scientific">Pelobates cultripes</name>
    <name type="common">Western spadefoot toad</name>
    <dbReference type="NCBI Taxonomy" id="61616"/>
    <lineage>
        <taxon>Eukaryota</taxon>
        <taxon>Metazoa</taxon>
        <taxon>Chordata</taxon>
        <taxon>Craniata</taxon>
        <taxon>Vertebrata</taxon>
        <taxon>Euteleostomi</taxon>
        <taxon>Amphibia</taxon>
        <taxon>Batrachia</taxon>
        <taxon>Anura</taxon>
        <taxon>Pelobatoidea</taxon>
        <taxon>Pelobatidae</taxon>
        <taxon>Pelobates</taxon>
    </lineage>
</organism>
<reference evidence="1" key="1">
    <citation type="submission" date="2022-03" db="EMBL/GenBank/DDBJ databases">
        <authorList>
            <person name="Alioto T."/>
            <person name="Alioto T."/>
            <person name="Gomez Garrido J."/>
        </authorList>
    </citation>
    <scope>NUCLEOTIDE SEQUENCE</scope>
</reference>
<dbReference type="PANTHER" id="PTHR22878">
    <property type="entry name" value="DYNEIN HEAVY CHAIN 6, AXONEMAL-LIKE-RELATED"/>
    <property type="match status" value="1"/>
</dbReference>
<keyword evidence="2" id="KW-1185">Reference proteome</keyword>
<gene>
    <name evidence="1" type="ORF">PECUL_23A054668</name>
</gene>
<accession>A0AAD1WFH2</accession>
<dbReference type="InterPro" id="IPR026983">
    <property type="entry name" value="DHC"/>
</dbReference>
<evidence type="ECO:0000313" key="1">
    <source>
        <dbReference type="EMBL" id="CAH2307189.1"/>
    </source>
</evidence>
<dbReference type="Proteomes" id="UP001295444">
    <property type="component" value="Chromosome 07"/>
</dbReference>
<dbReference type="GO" id="GO:0007018">
    <property type="term" value="P:microtubule-based movement"/>
    <property type="evidence" value="ECO:0007669"/>
    <property type="project" value="InterPro"/>
</dbReference>
<evidence type="ECO:0000313" key="2">
    <source>
        <dbReference type="Proteomes" id="UP001295444"/>
    </source>
</evidence>
<protein>
    <submittedName>
        <fullName evidence="1">Uncharacterized protein</fullName>
    </submittedName>
</protein>
<dbReference type="GO" id="GO:0030286">
    <property type="term" value="C:dynein complex"/>
    <property type="evidence" value="ECO:0007669"/>
    <property type="project" value="InterPro"/>
</dbReference>
<dbReference type="GO" id="GO:0051959">
    <property type="term" value="F:dynein light intermediate chain binding"/>
    <property type="evidence" value="ECO:0007669"/>
    <property type="project" value="InterPro"/>
</dbReference>
<sequence length="319" mass="37007">MDNILANVPSQLLNNPGLDNLLTRIKEEIEHDYHSSLRKNIVDYILKDPEEKERLFIASTPPSYPIRVIRAPVPWHTSCRDAKSWTEEHLFMVNPIMLSLQDLWHQQFAGLRFVRTKDLLTGNLPLLPAEFEKLVHNHCLEDGNDFGDIYDDMKFFIPQVLIIKLKTEEPKIAFDPILEECWNLIKRCFYKIIQSAEGIPKVEGSLFPGLQVENTNLRSVKQEESLVSEFISQTLEIFNKNFVGPQKYLNVYKKYNDLLNKKAQQDVNTFLREEHSLQAFTKPSRWPIQFDLTAKLNVVGQHLTLENADTPKCLNSKAM</sequence>